<dbReference type="Pfam" id="PF02221">
    <property type="entry name" value="E1_DerP2_DerF2"/>
    <property type="match status" value="1"/>
</dbReference>
<evidence type="ECO:0000313" key="2">
    <source>
        <dbReference type="EMBL" id="QHT13722.1"/>
    </source>
</evidence>
<feature type="domain" description="MD-2-related lipid-recognition" evidence="1">
    <location>
        <begin position="21"/>
        <end position="136"/>
    </location>
</feature>
<dbReference type="Gene3D" id="2.60.40.770">
    <property type="match status" value="1"/>
</dbReference>
<reference evidence="2" key="1">
    <citation type="journal article" date="2020" name="Nature">
        <title>Giant virus diversity and host interactions through global metagenomics.</title>
        <authorList>
            <person name="Schulz F."/>
            <person name="Roux S."/>
            <person name="Paez-Espino D."/>
            <person name="Jungbluth S."/>
            <person name="Walsh D.A."/>
            <person name="Denef V.J."/>
            <person name="McMahon K.D."/>
            <person name="Konstantinidis K.T."/>
            <person name="Eloe-Fadrosh E.A."/>
            <person name="Kyrpides N.C."/>
            <person name="Woyke T."/>
        </authorList>
    </citation>
    <scope>NUCLEOTIDE SEQUENCE</scope>
    <source>
        <strain evidence="2">GVMAG-M-3300023174-132</strain>
    </source>
</reference>
<accession>A0A6C0DBE2</accession>
<dbReference type="AlphaFoldDB" id="A0A6C0DBE2"/>
<dbReference type="SMART" id="SM00737">
    <property type="entry name" value="ML"/>
    <property type="match status" value="1"/>
</dbReference>
<protein>
    <recommendedName>
        <fullName evidence="1">MD-2-related lipid-recognition domain-containing protein</fullName>
    </recommendedName>
</protein>
<organism evidence="2">
    <name type="scientific">viral metagenome</name>
    <dbReference type="NCBI Taxonomy" id="1070528"/>
    <lineage>
        <taxon>unclassified sequences</taxon>
        <taxon>metagenomes</taxon>
        <taxon>organismal metagenomes</taxon>
    </lineage>
</organism>
<dbReference type="InterPro" id="IPR014756">
    <property type="entry name" value="Ig_E-set"/>
</dbReference>
<evidence type="ECO:0000259" key="1">
    <source>
        <dbReference type="SMART" id="SM00737"/>
    </source>
</evidence>
<proteinExistence type="predicted"/>
<dbReference type="SUPFAM" id="SSF81296">
    <property type="entry name" value="E set domains"/>
    <property type="match status" value="1"/>
</dbReference>
<sequence length="139" mass="14817">MYNLFFLLFCLFPFATATATTQVCSSASALAKNFVVSVSTDTPLRGENVTTIFDFDLDAPVTGGEALYAVTYNGLPYSTQSPLCDEVAKSGDPCPLATGHHHQVSIAENTITGKLTTKITWTTEAGQEILCAQITLKSA</sequence>
<name>A0A6C0DBE2_9ZZZZ</name>
<dbReference type="EMBL" id="MN739576">
    <property type="protein sequence ID" value="QHT13722.1"/>
    <property type="molecule type" value="Genomic_DNA"/>
</dbReference>
<dbReference type="InterPro" id="IPR003172">
    <property type="entry name" value="ML_dom"/>
</dbReference>